<dbReference type="InterPro" id="IPR001387">
    <property type="entry name" value="Cro/C1-type_HTH"/>
</dbReference>
<dbReference type="Proteomes" id="UP000471293">
    <property type="component" value="Unassembled WGS sequence"/>
</dbReference>
<dbReference type="CDD" id="cd00093">
    <property type="entry name" value="HTH_XRE"/>
    <property type="match status" value="1"/>
</dbReference>
<name>A0A6N9U8R6_STRHA</name>
<evidence type="ECO:0000313" key="3">
    <source>
        <dbReference type="Proteomes" id="UP000471293"/>
    </source>
</evidence>
<dbReference type="GO" id="GO:0003677">
    <property type="term" value="F:DNA binding"/>
    <property type="evidence" value="ECO:0007669"/>
    <property type="project" value="InterPro"/>
</dbReference>
<protein>
    <submittedName>
        <fullName evidence="2">Helix-turn-helix transcriptional regulator</fullName>
    </submittedName>
</protein>
<evidence type="ECO:0000313" key="2">
    <source>
        <dbReference type="EMBL" id="NEA17205.1"/>
    </source>
</evidence>
<reference evidence="2 3" key="1">
    <citation type="submission" date="2020-01" db="EMBL/GenBank/DDBJ databases">
        <title>Insect and environment-associated Actinomycetes.</title>
        <authorList>
            <person name="Currrie C."/>
            <person name="Chevrette M."/>
            <person name="Carlson C."/>
            <person name="Stubbendieck R."/>
            <person name="Wendt-Pienkowski E."/>
        </authorList>
    </citation>
    <scope>NUCLEOTIDE SEQUENCE [LARGE SCALE GENOMIC DNA]</scope>
    <source>
        <strain evidence="2 3">SID11342</strain>
    </source>
</reference>
<dbReference type="InterPro" id="IPR010982">
    <property type="entry name" value="Lambda_DNA-bd_dom_sf"/>
</dbReference>
<dbReference type="Pfam" id="PF19054">
    <property type="entry name" value="DUF5753"/>
    <property type="match status" value="1"/>
</dbReference>
<dbReference type="Gene3D" id="1.10.260.40">
    <property type="entry name" value="lambda repressor-like DNA-binding domains"/>
    <property type="match status" value="1"/>
</dbReference>
<gene>
    <name evidence="2" type="ORF">G3I29_17150</name>
</gene>
<dbReference type="RefSeq" id="WP_103493529.1">
    <property type="nucleotide sequence ID" value="NZ_JAAGLQ010000344.1"/>
</dbReference>
<sequence length="275" mass="31102">MAVEAEPATPDPAETPLTFFGAEVQVARERWNIRREDLARAASCGYSLVAKIEAGKRTPSLNFARACDQIFPGADGLFERLWPLAMRYAFPPWFRRYLELEWKASSLRMFHPQLMPGLVQTESYARAVLRTGRPSNLEELVTGRIDRQRILERDRDPARLWLILNEAALTNMVGGRDVMHQQLGHLLRLSDVARHRVQVVPDIGQHHGWASPFGILSFPDDEDVVHVDGFPRGYVLAEPEDRTKASDAYDLLTALALSPDASAELITSIRKERYS</sequence>
<dbReference type="InterPro" id="IPR043917">
    <property type="entry name" value="DUF5753"/>
</dbReference>
<dbReference type="EMBL" id="JAAGLQ010000344">
    <property type="protein sequence ID" value="NEA17205.1"/>
    <property type="molecule type" value="Genomic_DNA"/>
</dbReference>
<dbReference type="Pfam" id="PF13560">
    <property type="entry name" value="HTH_31"/>
    <property type="match status" value="1"/>
</dbReference>
<organism evidence="2 3">
    <name type="scientific">Streptomyces halstedii</name>
    <dbReference type="NCBI Taxonomy" id="1944"/>
    <lineage>
        <taxon>Bacteria</taxon>
        <taxon>Bacillati</taxon>
        <taxon>Actinomycetota</taxon>
        <taxon>Actinomycetes</taxon>
        <taxon>Kitasatosporales</taxon>
        <taxon>Streptomycetaceae</taxon>
        <taxon>Streptomyces</taxon>
    </lineage>
</organism>
<dbReference type="SMART" id="SM00530">
    <property type="entry name" value="HTH_XRE"/>
    <property type="match status" value="1"/>
</dbReference>
<accession>A0A6N9U8R6</accession>
<feature type="domain" description="HTH cro/C1-type" evidence="1">
    <location>
        <begin position="23"/>
        <end position="78"/>
    </location>
</feature>
<dbReference type="SUPFAM" id="SSF47413">
    <property type="entry name" value="lambda repressor-like DNA-binding domains"/>
    <property type="match status" value="1"/>
</dbReference>
<comment type="caution">
    <text evidence="2">The sequence shown here is derived from an EMBL/GenBank/DDBJ whole genome shotgun (WGS) entry which is preliminary data.</text>
</comment>
<proteinExistence type="predicted"/>
<dbReference type="AlphaFoldDB" id="A0A6N9U8R6"/>
<evidence type="ECO:0000259" key="1">
    <source>
        <dbReference type="SMART" id="SM00530"/>
    </source>
</evidence>